<name>Q6IJ28_DROME</name>
<protein>
    <submittedName>
        <fullName evidence="1">HDC16092</fullName>
    </submittedName>
</protein>
<accession>Q6IJ28</accession>
<dbReference type="AlphaFoldDB" id="Q6IJ28"/>
<reference evidence="1" key="1">
    <citation type="journal article" date="2003" name="Genome Biol.">
        <title>An integrated gene annotation and transcriptional profiling approach towards the full gene content of the Drosophila genome.</title>
        <authorList>
            <person name="Hild M."/>
            <person name="Beckmann B."/>
            <person name="Haas S.A."/>
            <person name="Koch B."/>
            <person name="Solovyev V."/>
            <person name="Busold C."/>
            <person name="Fellenberg K."/>
            <person name="Boutros M."/>
            <person name="Vingron M."/>
            <person name="Sauer F."/>
            <person name="Hoheisel J.D."/>
            <person name="Paro R."/>
        </authorList>
    </citation>
    <scope>NUCLEOTIDE SEQUENCE</scope>
</reference>
<sequence>MYSGLALRPAGSPNTFVDAAAAAVYATYFDSVSAARSEIEQYVGWTDAGAKVTKVSPSFSSLPLLR</sequence>
<organism evidence="1">
    <name type="scientific">Drosophila melanogaster</name>
    <name type="common">Fruit fly</name>
    <dbReference type="NCBI Taxonomy" id="7227"/>
    <lineage>
        <taxon>Eukaryota</taxon>
        <taxon>Metazoa</taxon>
        <taxon>Ecdysozoa</taxon>
        <taxon>Arthropoda</taxon>
        <taxon>Hexapoda</taxon>
        <taxon>Insecta</taxon>
        <taxon>Pterygota</taxon>
        <taxon>Neoptera</taxon>
        <taxon>Endopterygota</taxon>
        <taxon>Diptera</taxon>
        <taxon>Brachycera</taxon>
        <taxon>Muscomorpha</taxon>
        <taxon>Ephydroidea</taxon>
        <taxon>Drosophilidae</taxon>
        <taxon>Drosophila</taxon>
        <taxon>Sophophora</taxon>
    </lineage>
</organism>
<proteinExistence type="predicted"/>
<gene>
    <name evidence="1" type="ORF">HDC16092</name>
</gene>
<evidence type="ECO:0000313" key="1">
    <source>
        <dbReference type="EMBL" id="DAA04393.1"/>
    </source>
</evidence>
<dbReference type="EMBL" id="BK002888">
    <property type="protein sequence ID" value="DAA04393.1"/>
    <property type="molecule type" value="Genomic_DNA"/>
</dbReference>